<accession>A0A5E4D6M2</accession>
<dbReference type="AlphaFoldDB" id="A0A5E4D6M2"/>
<dbReference type="Proteomes" id="UP000335636">
    <property type="component" value="Unassembled WGS sequence"/>
</dbReference>
<dbReference type="PANTHER" id="PTHR36874">
    <property type="entry name" value="EQUATORIN"/>
    <property type="match status" value="1"/>
</dbReference>
<dbReference type="GO" id="GO:0006897">
    <property type="term" value="P:endocytosis"/>
    <property type="evidence" value="ECO:0007669"/>
    <property type="project" value="InterPro"/>
</dbReference>
<dbReference type="PANTHER" id="PTHR36874:SF1">
    <property type="entry name" value="EQUATORIN"/>
    <property type="match status" value="1"/>
</dbReference>
<evidence type="ECO:0000313" key="3">
    <source>
        <dbReference type="EMBL" id="VTJ88812.1"/>
    </source>
</evidence>
<feature type="transmembrane region" description="Helical" evidence="2">
    <location>
        <begin position="41"/>
        <end position="65"/>
    </location>
</feature>
<feature type="compositionally biased region" description="Polar residues" evidence="1">
    <location>
        <begin position="131"/>
        <end position="144"/>
    </location>
</feature>
<dbReference type="EMBL" id="CABDUW010003176">
    <property type="protein sequence ID" value="VTJ88812.1"/>
    <property type="molecule type" value="Genomic_DNA"/>
</dbReference>
<keyword evidence="2" id="KW-1133">Transmembrane helix</keyword>
<keyword evidence="4" id="KW-1185">Reference proteome</keyword>
<dbReference type="Pfam" id="PF15339">
    <property type="entry name" value="Afaf"/>
    <property type="match status" value="1"/>
</dbReference>
<evidence type="ECO:0000256" key="1">
    <source>
        <dbReference type="SAM" id="MobiDB-lite"/>
    </source>
</evidence>
<dbReference type="GO" id="GO:0060478">
    <property type="term" value="P:acrosomal vesicle exocytosis"/>
    <property type="evidence" value="ECO:0007669"/>
    <property type="project" value="InterPro"/>
</dbReference>
<dbReference type="GO" id="GO:0002079">
    <property type="term" value="C:inner acrosomal membrane"/>
    <property type="evidence" value="ECO:0007669"/>
    <property type="project" value="TreeGrafter"/>
</dbReference>
<dbReference type="GO" id="GO:0007342">
    <property type="term" value="P:fusion of sperm to egg plasma membrane involved in single fertilization"/>
    <property type="evidence" value="ECO:0007669"/>
    <property type="project" value="InterPro"/>
</dbReference>
<feature type="compositionally biased region" description="Low complexity" evidence="1">
    <location>
        <begin position="99"/>
        <end position="115"/>
    </location>
</feature>
<proteinExistence type="predicted"/>
<dbReference type="InterPro" id="IPR029282">
    <property type="entry name" value="Eqtn/Afaf"/>
</dbReference>
<dbReference type="GO" id="GO:0002081">
    <property type="term" value="C:outer acrosomal membrane"/>
    <property type="evidence" value="ECO:0007669"/>
    <property type="project" value="TreeGrafter"/>
</dbReference>
<sequence>INGTTEVMDDRDQLFQPIPGVDVNTTEEDKQSLLDDLKLKLMLGISLMTLILFVTLLAFCSATLYKLKQLSYNNQYNQYSTNQQMTNTSYSPPSDDISDTSYSGGSSTYWPTTSSDARRSGSRMSKYRNMTDWTSTGSDETFLNESDIPMSEEPSDD</sequence>
<name>A0A5E4D6M2_MARMO</name>
<keyword evidence="2" id="KW-0812">Transmembrane</keyword>
<feature type="non-terminal residue" evidence="3">
    <location>
        <position position="1"/>
    </location>
</feature>
<evidence type="ECO:0000256" key="2">
    <source>
        <dbReference type="SAM" id="Phobius"/>
    </source>
</evidence>
<organism evidence="3 4">
    <name type="scientific">Marmota monax</name>
    <name type="common">Woodchuck</name>
    <dbReference type="NCBI Taxonomy" id="9995"/>
    <lineage>
        <taxon>Eukaryota</taxon>
        <taxon>Metazoa</taxon>
        <taxon>Chordata</taxon>
        <taxon>Craniata</taxon>
        <taxon>Vertebrata</taxon>
        <taxon>Euteleostomi</taxon>
        <taxon>Mammalia</taxon>
        <taxon>Eutheria</taxon>
        <taxon>Euarchontoglires</taxon>
        <taxon>Glires</taxon>
        <taxon>Rodentia</taxon>
        <taxon>Sciuromorpha</taxon>
        <taxon>Sciuridae</taxon>
        <taxon>Xerinae</taxon>
        <taxon>Marmotini</taxon>
        <taxon>Marmota</taxon>
    </lineage>
</organism>
<reference evidence="3" key="1">
    <citation type="submission" date="2019-04" db="EMBL/GenBank/DDBJ databases">
        <authorList>
            <person name="Alioto T."/>
            <person name="Alioto T."/>
        </authorList>
    </citation>
    <scope>NUCLEOTIDE SEQUENCE [LARGE SCALE GENOMIC DNA]</scope>
</reference>
<protein>
    <submittedName>
        <fullName evidence="3">Uncharacterized protein</fullName>
    </submittedName>
</protein>
<gene>
    <name evidence="3" type="ORF">MONAX_5E030279</name>
</gene>
<keyword evidence="2" id="KW-0472">Membrane</keyword>
<feature type="region of interest" description="Disordered" evidence="1">
    <location>
        <begin position="83"/>
        <end position="157"/>
    </location>
</feature>
<dbReference type="GO" id="GO:0005886">
    <property type="term" value="C:plasma membrane"/>
    <property type="evidence" value="ECO:0007669"/>
    <property type="project" value="InterPro"/>
</dbReference>
<evidence type="ECO:0000313" key="4">
    <source>
        <dbReference type="Proteomes" id="UP000335636"/>
    </source>
</evidence>
<comment type="caution">
    <text evidence="3">The sequence shown here is derived from an EMBL/GenBank/DDBJ whole genome shotgun (WGS) entry which is preliminary data.</text>
</comment>